<comment type="subcellular location">
    <subcellularLocation>
        <location evidence="1">Cell membrane</location>
        <topology evidence="1">Multi-pass membrane protein</topology>
    </subcellularLocation>
</comment>
<keyword evidence="3" id="KW-0597">Phosphoprotein</keyword>
<keyword evidence="8" id="KW-0418">Kinase</keyword>
<dbReference type="Gene3D" id="6.10.340.10">
    <property type="match status" value="1"/>
</dbReference>
<protein>
    <submittedName>
        <fullName evidence="8">Sensor histidine kinase</fullName>
    </submittedName>
</protein>
<evidence type="ECO:0000256" key="5">
    <source>
        <dbReference type="ARBA" id="ARBA00023136"/>
    </source>
</evidence>
<dbReference type="SUPFAM" id="SSF55874">
    <property type="entry name" value="ATPase domain of HSP90 chaperone/DNA topoisomerase II/histidine kinase"/>
    <property type="match status" value="1"/>
</dbReference>
<dbReference type="AlphaFoldDB" id="A0A6B8RE22"/>
<reference evidence="9" key="1">
    <citation type="submission" date="2018-11" db="EMBL/GenBank/DDBJ databases">
        <title>Complete genome sequence of Paenibacillus sp. ML311-T8.</title>
        <authorList>
            <person name="Nam Y.-D."/>
            <person name="Kang J."/>
            <person name="Chung W.-H."/>
            <person name="Park Y.S."/>
        </authorList>
    </citation>
    <scope>NUCLEOTIDE SEQUENCE [LARGE SCALE GENOMIC DNA]</scope>
    <source>
        <strain evidence="9">ML311-T8</strain>
    </source>
</reference>
<evidence type="ECO:0000256" key="6">
    <source>
        <dbReference type="SAM" id="Phobius"/>
    </source>
</evidence>
<keyword evidence="2" id="KW-1003">Cell membrane</keyword>
<dbReference type="Pfam" id="PF06580">
    <property type="entry name" value="His_kinase"/>
    <property type="match status" value="1"/>
</dbReference>
<evidence type="ECO:0000313" key="8">
    <source>
        <dbReference type="EMBL" id="QGQ94469.1"/>
    </source>
</evidence>
<feature type="transmembrane region" description="Helical" evidence="6">
    <location>
        <begin position="295"/>
        <end position="319"/>
    </location>
</feature>
<dbReference type="PROSITE" id="PS50885">
    <property type="entry name" value="HAMP"/>
    <property type="match status" value="1"/>
</dbReference>
<dbReference type="GO" id="GO:0000155">
    <property type="term" value="F:phosphorelay sensor kinase activity"/>
    <property type="evidence" value="ECO:0007669"/>
    <property type="project" value="InterPro"/>
</dbReference>
<keyword evidence="6" id="KW-1133">Transmembrane helix</keyword>
<evidence type="ECO:0000313" key="9">
    <source>
        <dbReference type="Proteomes" id="UP000426246"/>
    </source>
</evidence>
<keyword evidence="6" id="KW-0812">Transmembrane</keyword>
<dbReference type="InterPro" id="IPR010559">
    <property type="entry name" value="Sig_transdc_His_kin_internal"/>
</dbReference>
<dbReference type="RefSeq" id="WP_155699474.1">
    <property type="nucleotide sequence ID" value="NZ_CP034235.1"/>
</dbReference>
<organism evidence="8 9">
    <name type="scientific">Paenibacillus psychroresistens</name>
    <dbReference type="NCBI Taxonomy" id="1778678"/>
    <lineage>
        <taxon>Bacteria</taxon>
        <taxon>Bacillati</taxon>
        <taxon>Bacillota</taxon>
        <taxon>Bacilli</taxon>
        <taxon>Bacillales</taxon>
        <taxon>Paenibacillaceae</taxon>
        <taxon>Paenibacillus</taxon>
    </lineage>
</organism>
<dbReference type="InterPro" id="IPR003660">
    <property type="entry name" value="HAMP_dom"/>
</dbReference>
<evidence type="ECO:0000259" key="7">
    <source>
        <dbReference type="PROSITE" id="PS50885"/>
    </source>
</evidence>
<feature type="domain" description="HAMP" evidence="7">
    <location>
        <begin position="321"/>
        <end position="373"/>
    </location>
</feature>
<accession>A0A6B8RE22</accession>
<proteinExistence type="predicted"/>
<dbReference type="InterPro" id="IPR036890">
    <property type="entry name" value="HATPase_C_sf"/>
</dbReference>
<dbReference type="Gene3D" id="3.30.565.10">
    <property type="entry name" value="Histidine kinase-like ATPase, C-terminal domain"/>
    <property type="match status" value="1"/>
</dbReference>
<evidence type="ECO:0000256" key="2">
    <source>
        <dbReference type="ARBA" id="ARBA00022475"/>
    </source>
</evidence>
<evidence type="ECO:0000256" key="1">
    <source>
        <dbReference type="ARBA" id="ARBA00004651"/>
    </source>
</evidence>
<gene>
    <name evidence="8" type="ORF">EHS13_05900</name>
</gene>
<dbReference type="PANTHER" id="PTHR34220:SF7">
    <property type="entry name" value="SENSOR HISTIDINE KINASE YPDA"/>
    <property type="match status" value="1"/>
</dbReference>
<dbReference type="EMBL" id="CP034235">
    <property type="protein sequence ID" value="QGQ94469.1"/>
    <property type="molecule type" value="Genomic_DNA"/>
</dbReference>
<dbReference type="Proteomes" id="UP000426246">
    <property type="component" value="Chromosome"/>
</dbReference>
<dbReference type="GO" id="GO:0005886">
    <property type="term" value="C:plasma membrane"/>
    <property type="evidence" value="ECO:0007669"/>
    <property type="project" value="UniProtKB-SubCell"/>
</dbReference>
<sequence>MFKKLQFHYKLFIGFSLIIFAILIVSSGLFYFYTGSIVETNIVETQQQTAQKIQEQLELVLSQIDNLTISVNASDFIMNLLENMPDEGEANYFDKFPRVSEELRNYLFSLTALKPLKGRISIISKYADYMDFSNRPDTQNITKNDVRQLDFVKEGMKTEQFKLFLPPHPDEWSNKGTVFSVVRPLRNNNYEIQGLIEVSYNVEALERLFQFKNQSQVLKGVVIDANQQVIYDNFQLGNDKSWLLNTRLASDAYGNYEVKNPQDGKAYVVTFNKPANYDWTILLLEDLTVIQKPIFILRSLTIISYLSIFTIFIIILYIYTKNITRPIRSLKKSVISVNMDSLRLKLNLAQGNELTLLAQAFQDLLDEVKGNMNLMVESQAREMSAHMLALQAQMNPHFLYNTLAVIGAYGIKKGNDEVMQMCADLSDMLRYTIDLDNGQTKIRTEIAHVEKYLKLMSLRFEHYLEYNIDIDESLWDMPIPKLTLEPIIENVFRHGFNDVEPPWVLTVKGYIKERRWYIEMKDNGNGFEAASIEQLKVSLKEGNDFLNPQHFTQSKANGGMGLMNTFMRLHYFYKGEETIEFFNAAEGGAIIRIGGPLVE</sequence>
<dbReference type="PANTHER" id="PTHR34220">
    <property type="entry name" value="SENSOR HISTIDINE KINASE YPDA"/>
    <property type="match status" value="1"/>
</dbReference>
<keyword evidence="4" id="KW-0808">Transferase</keyword>
<dbReference type="OrthoDB" id="370211at2"/>
<evidence type="ECO:0000256" key="4">
    <source>
        <dbReference type="ARBA" id="ARBA00022679"/>
    </source>
</evidence>
<dbReference type="InterPro" id="IPR050640">
    <property type="entry name" value="Bact_2-comp_sensor_kinase"/>
</dbReference>
<keyword evidence="5 6" id="KW-0472">Membrane</keyword>
<dbReference type="KEGG" id="ppsc:EHS13_05900"/>
<feature type="transmembrane region" description="Helical" evidence="6">
    <location>
        <begin position="12"/>
        <end position="33"/>
    </location>
</feature>
<keyword evidence="9" id="KW-1185">Reference proteome</keyword>
<name>A0A6B8RE22_9BACL</name>
<evidence type="ECO:0000256" key="3">
    <source>
        <dbReference type="ARBA" id="ARBA00022553"/>
    </source>
</evidence>